<dbReference type="CDD" id="cd15552">
    <property type="entry name" value="PHD_PHF3_like"/>
    <property type="match status" value="1"/>
</dbReference>
<feature type="region of interest" description="Disordered" evidence="10">
    <location>
        <begin position="1474"/>
        <end position="1601"/>
    </location>
</feature>
<dbReference type="InterPro" id="IPR001965">
    <property type="entry name" value="Znf_PHD"/>
</dbReference>
<evidence type="ECO:0000256" key="10">
    <source>
        <dbReference type="SAM" id="MobiDB-lite"/>
    </source>
</evidence>
<keyword evidence="7" id="KW-0539">Nucleus</keyword>
<dbReference type="PANTHER" id="PTHR11477:SF51">
    <property type="entry name" value="PROTEIN PARTNER OF SNF, ISOFORM B"/>
    <property type="match status" value="1"/>
</dbReference>
<dbReference type="SMART" id="SM00510">
    <property type="entry name" value="TFS2M"/>
    <property type="match status" value="1"/>
</dbReference>
<name>A0A9C6WCL8_DROAB</name>
<dbReference type="GO" id="GO:0008270">
    <property type="term" value="F:zinc ion binding"/>
    <property type="evidence" value="ECO:0007669"/>
    <property type="project" value="UniProtKB-KW"/>
</dbReference>
<feature type="coiled-coil region" evidence="9">
    <location>
        <begin position="1937"/>
        <end position="1964"/>
    </location>
</feature>
<proteinExistence type="predicted"/>
<dbReference type="SUPFAM" id="SSF57903">
    <property type="entry name" value="FYVE/PHD zinc finger"/>
    <property type="match status" value="1"/>
</dbReference>
<evidence type="ECO:0000256" key="9">
    <source>
        <dbReference type="SAM" id="Coils"/>
    </source>
</evidence>
<dbReference type="InterPro" id="IPR036575">
    <property type="entry name" value="TFIIS_cen_dom_sf"/>
</dbReference>
<accession>A0A9C6WCL8</accession>
<feature type="region of interest" description="Disordered" evidence="10">
    <location>
        <begin position="2057"/>
        <end position="2078"/>
    </location>
</feature>
<dbReference type="GeneID" id="117576007"/>
<evidence type="ECO:0000256" key="2">
    <source>
        <dbReference type="ARBA" id="ARBA00022723"/>
    </source>
</evidence>
<dbReference type="PROSITE" id="PS01359">
    <property type="entry name" value="ZF_PHD_1"/>
    <property type="match status" value="1"/>
</dbReference>
<dbReference type="InterPro" id="IPR019787">
    <property type="entry name" value="Znf_PHD-finger"/>
</dbReference>
<dbReference type="Gene3D" id="1.10.472.30">
    <property type="entry name" value="Transcription elongation factor S-II, central domain"/>
    <property type="match status" value="1"/>
</dbReference>
<dbReference type="SMART" id="SM00249">
    <property type="entry name" value="PHD"/>
    <property type="match status" value="1"/>
</dbReference>
<dbReference type="InterPro" id="IPR003618">
    <property type="entry name" value="TFIIS_cen_dom"/>
</dbReference>
<evidence type="ECO:0000259" key="11">
    <source>
        <dbReference type="PROSITE" id="PS50016"/>
    </source>
</evidence>
<feature type="region of interest" description="Disordered" evidence="10">
    <location>
        <begin position="77"/>
        <end position="165"/>
    </location>
</feature>
<dbReference type="InterPro" id="IPR012921">
    <property type="entry name" value="SPOC_C"/>
</dbReference>
<dbReference type="GO" id="GO:0005634">
    <property type="term" value="C:nucleus"/>
    <property type="evidence" value="ECO:0007669"/>
    <property type="project" value="UniProtKB-SubCell"/>
</dbReference>
<feature type="compositionally biased region" description="Low complexity" evidence="10">
    <location>
        <begin position="374"/>
        <end position="383"/>
    </location>
</feature>
<feature type="region of interest" description="Disordered" evidence="10">
    <location>
        <begin position="1222"/>
        <end position="1312"/>
    </location>
</feature>
<dbReference type="PROSITE" id="PS50016">
    <property type="entry name" value="ZF_PHD_2"/>
    <property type="match status" value="1"/>
</dbReference>
<evidence type="ECO:0000256" key="8">
    <source>
        <dbReference type="PROSITE-ProRule" id="PRU00146"/>
    </source>
</evidence>
<feature type="compositionally biased region" description="Acidic residues" evidence="10">
    <location>
        <begin position="950"/>
        <end position="960"/>
    </location>
</feature>
<dbReference type="SUPFAM" id="SSF46942">
    <property type="entry name" value="Elongation factor TFIIS domain 2"/>
    <property type="match status" value="1"/>
</dbReference>
<feature type="compositionally biased region" description="Low complexity" evidence="10">
    <location>
        <begin position="1903"/>
        <end position="1912"/>
    </location>
</feature>
<feature type="domain" description="PHD-type" evidence="11">
    <location>
        <begin position="963"/>
        <end position="1017"/>
    </location>
</feature>
<dbReference type="Pfam" id="PF07533">
    <property type="entry name" value="BRK"/>
    <property type="match status" value="1"/>
</dbReference>
<feature type="region of interest" description="Disordered" evidence="10">
    <location>
        <begin position="1843"/>
        <end position="1883"/>
    </location>
</feature>
<evidence type="ECO:0000256" key="7">
    <source>
        <dbReference type="ARBA" id="ARBA00023242"/>
    </source>
</evidence>
<organism evidence="13 14">
    <name type="scientific">Drosophila albomicans</name>
    <name type="common">Fruit fly</name>
    <dbReference type="NCBI Taxonomy" id="7291"/>
    <lineage>
        <taxon>Eukaryota</taxon>
        <taxon>Metazoa</taxon>
        <taxon>Ecdysozoa</taxon>
        <taxon>Arthropoda</taxon>
        <taxon>Hexapoda</taxon>
        <taxon>Insecta</taxon>
        <taxon>Pterygota</taxon>
        <taxon>Neoptera</taxon>
        <taxon>Endopterygota</taxon>
        <taxon>Diptera</taxon>
        <taxon>Brachycera</taxon>
        <taxon>Muscomorpha</taxon>
        <taxon>Ephydroidea</taxon>
        <taxon>Drosophilidae</taxon>
        <taxon>Drosophila</taxon>
    </lineage>
</organism>
<feature type="compositionally biased region" description="Acidic residues" evidence="10">
    <location>
        <begin position="343"/>
        <end position="357"/>
    </location>
</feature>
<evidence type="ECO:0000259" key="12">
    <source>
        <dbReference type="PROSITE" id="PS51321"/>
    </source>
</evidence>
<feature type="region of interest" description="Disordered" evidence="10">
    <location>
        <begin position="902"/>
        <end position="962"/>
    </location>
</feature>
<dbReference type="Gene3D" id="3.40.5.120">
    <property type="match status" value="1"/>
</dbReference>
<feature type="compositionally biased region" description="Basic and acidic residues" evidence="10">
    <location>
        <begin position="1576"/>
        <end position="1601"/>
    </location>
</feature>
<feature type="compositionally biased region" description="Basic and acidic residues" evidence="10">
    <location>
        <begin position="1233"/>
        <end position="1243"/>
    </location>
</feature>
<keyword evidence="6" id="KW-0804">Transcription</keyword>
<feature type="compositionally biased region" description="Basic residues" evidence="10">
    <location>
        <begin position="1538"/>
        <end position="1561"/>
    </location>
</feature>
<dbReference type="CDD" id="cd22581">
    <property type="entry name" value="SPOC_PPS-like"/>
    <property type="match status" value="1"/>
</dbReference>
<dbReference type="Pfam" id="PF00628">
    <property type="entry name" value="PHD"/>
    <property type="match status" value="1"/>
</dbReference>
<dbReference type="InterPro" id="IPR006576">
    <property type="entry name" value="BRK_domain"/>
</dbReference>
<dbReference type="SMART" id="SM00592">
    <property type="entry name" value="BRK"/>
    <property type="match status" value="1"/>
</dbReference>
<feature type="region of interest" description="Disordered" evidence="10">
    <location>
        <begin position="860"/>
        <end position="890"/>
    </location>
</feature>
<protein>
    <submittedName>
        <fullName evidence="14">Uncharacterized protein LOC117576007 isoform X1</fullName>
    </submittedName>
</protein>
<keyword evidence="4" id="KW-0862">Zinc</keyword>
<dbReference type="GO" id="GO:0006351">
    <property type="term" value="P:DNA-templated transcription"/>
    <property type="evidence" value="ECO:0007669"/>
    <property type="project" value="InterPro"/>
</dbReference>
<comment type="subcellular location">
    <subcellularLocation>
        <location evidence="1">Nucleus</location>
    </subcellularLocation>
</comment>
<dbReference type="InterPro" id="IPR011011">
    <property type="entry name" value="Znf_FYVE_PHD"/>
</dbReference>
<keyword evidence="2" id="KW-0479">Metal-binding</keyword>
<keyword evidence="5" id="KW-0805">Transcription regulation</keyword>
<evidence type="ECO:0000256" key="4">
    <source>
        <dbReference type="ARBA" id="ARBA00022833"/>
    </source>
</evidence>
<feature type="compositionally biased region" description="Low complexity" evidence="10">
    <location>
        <begin position="1246"/>
        <end position="1261"/>
    </location>
</feature>
<feature type="compositionally biased region" description="Polar residues" evidence="10">
    <location>
        <begin position="1"/>
        <end position="14"/>
    </location>
</feature>
<feature type="region of interest" description="Disordered" evidence="10">
    <location>
        <begin position="330"/>
        <end position="386"/>
    </location>
</feature>
<feature type="region of interest" description="Disordered" evidence="10">
    <location>
        <begin position="1903"/>
        <end position="1937"/>
    </location>
</feature>
<evidence type="ECO:0000313" key="14">
    <source>
        <dbReference type="RefSeq" id="XP_051862600.1"/>
    </source>
</evidence>
<feature type="compositionally biased region" description="Basic and acidic residues" evidence="10">
    <location>
        <begin position="1506"/>
        <end position="1537"/>
    </location>
</feature>
<reference evidence="14" key="1">
    <citation type="submission" date="2025-08" db="UniProtKB">
        <authorList>
            <consortium name="RefSeq"/>
        </authorList>
    </citation>
    <scope>IDENTIFICATION</scope>
    <source>
        <strain evidence="14">15112-1751.03</strain>
        <tissue evidence="14">Whole Adult</tissue>
    </source>
</reference>
<dbReference type="InterPro" id="IPR013083">
    <property type="entry name" value="Znf_RING/FYVE/PHD"/>
</dbReference>
<feature type="region of interest" description="Disordered" evidence="10">
    <location>
        <begin position="1"/>
        <end position="22"/>
    </location>
</feature>
<dbReference type="RefSeq" id="XP_051862600.1">
    <property type="nucleotide sequence ID" value="XM_052006640.1"/>
</dbReference>
<dbReference type="Pfam" id="PF07500">
    <property type="entry name" value="TFIIS_M"/>
    <property type="match status" value="1"/>
</dbReference>
<feature type="domain" description="TFIIS central" evidence="12">
    <location>
        <begin position="1318"/>
        <end position="1443"/>
    </location>
</feature>
<feature type="compositionally biased region" description="Basic and acidic residues" evidence="10">
    <location>
        <begin position="77"/>
        <end position="96"/>
    </location>
</feature>
<sequence length="2078" mass="228673">MSSSVFSEAPSTRPNGADGDSNLVVVYSKNGISFDERAIENIMEEKSIASISVVRLTSPTPSMMEQEETERLEELERFLEANSDRDDSDAELRDTENESQSGGEELISEKDHVTGDDNENNSGAENNDDSTEAEEAEAPKVKKRPGRKPKPKKQKKRRKPKERPQIVGLSVEQFYAEGSADMVVKNALKLAGLSLFKRTPETDALIEIIKNDHNYTPFTSPEQMKAKKAAEKVALERQTAQGRKFIVQTQPNIKVLSAKKRIQVLPFNQVTKPQATQLAPRQLQPVARPQLVRPVQASLPIAKPQQIIVAGPRPVRSNVKVISIATEDLIEDDDDANNSSATADEENGDTEELSEPSDDSRETDNDRDSDIDFKMNNSRNSNANKRKRIKKLCKRPNTQQPPRNQTVHVVRVPPATTATTPTQFPSFKRRKEPQTESHLGVPAIGQIVQLNAKAAPTSVIALGSIPSTSFLKVRPTHKSLPIKAKVQAIEATRLTASPVATKLRRPPMSKVAAGFATPPQDVKEIIISKNLSSPKGVFTNLNSLLGDSNNSTHLTASSDAPKQRLLATPITPKTSLNMALASPSSSSSSVAAPSKGFMPIGVETASTHKLPAQIVIETHQSSSELAAENDKQLDLINSIVQDELRKVSLVEQPPASADETIPNLVKMLESSAAGLDPVGEANAVPIVDVVNVASIPNQSHNSNNFNANIATVATAVSGNVNDVENIDIGSARLLDTPDEDEITADFLQHVVGLIEEDKQFEAEVVKQVLASTESGGLDAIANAVVAPPIFETVSQLTTIAQPNEYQPPIIVSNSLSNLPIACSTPSRSSSSTTATTMSTLLQSPDVKVVRGNGRVIYLPPIEAPTTRAKRRAQNPAASTTTSSDISNISHCEPMLDSSQLANSSLDSDSFMSQASRGVHKKQLSKESSGGSVKRPKRSNKLNTSQTNDADASESQEDDDDPNKLWCICRQPHNNRFMICCDLCEDWYHGTCVNVTKAMGLEMEQNGVDWKCPKCVKRQEEKSQPRITDMLLPKHSGDLTESAALPKQPNETKPTTEAKDFAVPHITGTPILMAKQAKAPQITKPQPKVLHQQQLHFIKLGSGGSNASTSSDQGCVFCKRPARPNSVYCSDECIRKYAQAAIQTQQTDPVLPMSPQLQQPNPLDVKKSKKKDLFEDALRQADAVSKVERINVFERRSGRAITGHMAPSAQHLKKWLQDNPTFEVMQPGNLQPTEIERRQDKRISEQSSAESTPTKTTPATPAQKPVESQNKSIQLLSIPPSSAKKQKPTTSTSKLRSSEKSNSEKSVGKSHAEPVRLNVRQTFKMLMLDRIKYEQANALPNDKSEWLTLAEVDNFVKNMESELYHTFGRDAGAKYKSKYRTLSFNIRDRKNKTLFEKICAKQLEPKQLVRMTAAELASQELAKWREEENRHQLEIIKKSELDLLSRAQNYLVKTHKGEEVINTPVDVTLPDEELAEQSADKEMQIDSSDSKRSSHSTDPSLIATDTSSKELELERSAGKEKNAKSKEKERSADKDRERDKRHKNHKNHHHSTSKRSRSRSSSRSRSMEKRSHKRHHHDSDADKEKEASSSRDKQANKVRAEKEKVVLANKPAEKKTEPPLVFNLIDQILESEKTVEQAANLKVPTKQTLKTVPVATKTAPKSDERPVSLDKYGRYLHSLSSPPIWSGNVHMVDVTAFDVVIHPVHGDTSQLAKLLPTNLDVIGRITRVNVWDYLKKIKKSPTKEIVIVNLFPASASNTINFDSFYEYLDTRQRLGVLGADAEQIRDFYIFPLGSRDKLPSVLQTTETVPFYEDTRRPNTLLGIIVRCLSKKLATMSQTLPLPSLPTASNKTAKVINKTRAKTTFTPPSSPKRKRSTHSTSSKDDEFDIDAIIKAPIAKLHKTNISIDSTSSDDPNAPYSPGGSSDDNDDLAASNPINKDELERKVNEINKQIAAQRKEIAGLLNVESPVLTQPSPLSNAIANISSIPNLNNILASLKNKTETIAKASAGDDEEYNPEDAIASNSSYGMAGTRIPENATRTKSRLAQLSEAELLSMVPDNLVDDLAPSTRHNEEPPPPGV</sequence>
<evidence type="ECO:0000256" key="1">
    <source>
        <dbReference type="ARBA" id="ARBA00004123"/>
    </source>
</evidence>
<dbReference type="PANTHER" id="PTHR11477">
    <property type="entry name" value="TRANSCRIPTION FACTOR S-II ZINC FINGER DOMAIN-CONTAINING PROTEIN"/>
    <property type="match status" value="1"/>
</dbReference>
<keyword evidence="9" id="KW-0175">Coiled coil</keyword>
<feature type="compositionally biased region" description="Acidic residues" evidence="10">
    <location>
        <begin position="126"/>
        <end position="136"/>
    </location>
</feature>
<feature type="compositionally biased region" description="Basic and acidic residues" evidence="10">
    <location>
        <begin position="358"/>
        <end position="373"/>
    </location>
</feature>
<dbReference type="Gene3D" id="3.30.40.10">
    <property type="entry name" value="Zinc/RING finger domain, C3HC4 (zinc finger)"/>
    <property type="match status" value="1"/>
</dbReference>
<dbReference type="OrthoDB" id="1884872at2759"/>
<evidence type="ECO:0000256" key="3">
    <source>
        <dbReference type="ARBA" id="ARBA00022771"/>
    </source>
</evidence>
<dbReference type="InterPro" id="IPR019786">
    <property type="entry name" value="Zinc_finger_PHD-type_CS"/>
</dbReference>
<dbReference type="PROSITE" id="PS51321">
    <property type="entry name" value="TFIIS_CENTRAL"/>
    <property type="match status" value="1"/>
</dbReference>
<evidence type="ECO:0000256" key="6">
    <source>
        <dbReference type="ARBA" id="ARBA00023163"/>
    </source>
</evidence>
<dbReference type="Pfam" id="PF07744">
    <property type="entry name" value="SPOC"/>
    <property type="match status" value="1"/>
</dbReference>
<feature type="region of interest" description="Disordered" evidence="10">
    <location>
        <begin position="416"/>
        <end position="436"/>
    </location>
</feature>
<feature type="compositionally biased region" description="Basic residues" evidence="10">
    <location>
        <begin position="141"/>
        <end position="161"/>
    </location>
</feature>
<dbReference type="SUPFAM" id="SSF160481">
    <property type="entry name" value="BRK domain-like"/>
    <property type="match status" value="1"/>
</dbReference>
<dbReference type="Proteomes" id="UP000515160">
    <property type="component" value="Chromosome 2R"/>
</dbReference>
<gene>
    <name evidence="14" type="primary">LOC117576007</name>
</gene>
<keyword evidence="3 8" id="KW-0863">Zinc-finger</keyword>
<feature type="compositionally biased region" description="Basic and acidic residues" evidence="10">
    <location>
        <begin position="1477"/>
        <end position="1491"/>
    </location>
</feature>
<dbReference type="InterPro" id="IPR037259">
    <property type="entry name" value="BRK_sf"/>
</dbReference>
<keyword evidence="13" id="KW-1185">Reference proteome</keyword>
<feature type="compositionally biased region" description="Basic and acidic residues" evidence="10">
    <location>
        <begin position="1295"/>
        <end position="1312"/>
    </location>
</feature>
<evidence type="ECO:0000256" key="5">
    <source>
        <dbReference type="ARBA" id="ARBA00023015"/>
    </source>
</evidence>
<feature type="compositionally biased region" description="Polar residues" evidence="10">
    <location>
        <begin position="902"/>
        <end position="915"/>
    </location>
</feature>
<feature type="compositionally biased region" description="Polar residues" evidence="10">
    <location>
        <begin position="1265"/>
        <end position="1274"/>
    </location>
</feature>
<evidence type="ECO:0000313" key="13">
    <source>
        <dbReference type="Proteomes" id="UP000515160"/>
    </source>
</evidence>